<dbReference type="AlphaFoldDB" id="A0A1H2DVH1"/>
<sequence length="258" mass="30666">MSRIFDMSDEDLNRLRTNALRYLDDPKRSAEAQLKLDEIESELKRRYLPGMIQTFLNAYPEGFHDRQQIVVERDYKLAARNLCLELLGEEQFSVLLKNQDWAELYARAKRLINMTNLMQPSFEKPRLLDALQDPAKGPKFFTALYEVLWGGEEFNERFQHYCDTLEELDLFKWTYATYFVFLADSKYGMFVKPEMLKKSLEKSRYPLTYESAPTAALYKDILKFCHWLKLNIAELEPRDLIDVHSFMWHMAPTGKWEE</sequence>
<gene>
    <name evidence="1" type="ORF">SAMN05216296_0047</name>
</gene>
<proteinExistence type="predicted"/>
<dbReference type="Proteomes" id="UP000243232">
    <property type="component" value="Chromosome I"/>
</dbReference>
<reference evidence="2" key="1">
    <citation type="submission" date="2016-10" db="EMBL/GenBank/DDBJ databases">
        <authorList>
            <person name="Varghese N."/>
            <person name="Submissions S."/>
        </authorList>
    </citation>
    <scope>NUCLEOTIDE SEQUENCE [LARGE SCALE GENOMIC DNA]</scope>
    <source>
        <strain evidence="2">DSM 17875</strain>
    </source>
</reference>
<evidence type="ECO:0000313" key="1">
    <source>
        <dbReference type="EMBL" id="SDT86794.1"/>
    </source>
</evidence>
<evidence type="ECO:0000313" key="2">
    <source>
        <dbReference type="Proteomes" id="UP000243232"/>
    </source>
</evidence>
<organism evidence="1 2">
    <name type="scientific">Pseudomonas pohangensis</name>
    <dbReference type="NCBI Taxonomy" id="364197"/>
    <lineage>
        <taxon>Bacteria</taxon>
        <taxon>Pseudomonadati</taxon>
        <taxon>Pseudomonadota</taxon>
        <taxon>Gammaproteobacteria</taxon>
        <taxon>Pseudomonadales</taxon>
        <taxon>Pseudomonadaceae</taxon>
        <taxon>Pseudomonas</taxon>
    </lineage>
</organism>
<dbReference type="STRING" id="364197.SAMN05216296_0047"/>
<name>A0A1H2DVH1_9PSED</name>
<dbReference type="EMBL" id="LT629785">
    <property type="protein sequence ID" value="SDT86794.1"/>
    <property type="molecule type" value="Genomic_DNA"/>
</dbReference>
<protein>
    <submittedName>
        <fullName evidence="1">Uncharacterized protein</fullName>
    </submittedName>
</protein>
<accession>A0A1H2DVH1</accession>
<keyword evidence="2" id="KW-1185">Reference proteome</keyword>
<dbReference type="RefSeq" id="WP_090192536.1">
    <property type="nucleotide sequence ID" value="NZ_LT629785.1"/>
</dbReference>
<dbReference type="OrthoDB" id="9781481at2"/>